<dbReference type="PANTHER" id="PTHR33332">
    <property type="entry name" value="REVERSE TRANSCRIPTASE DOMAIN-CONTAINING PROTEIN"/>
    <property type="match status" value="1"/>
</dbReference>
<keyword evidence="2" id="KW-1185">Reference proteome</keyword>
<sequence length="352" mass="39752">MPIKETSSYAEAGVELLKNWFPSDDLQSESFYHKNIRNKVKEKLNSCEGVPEPIALDSLEDIIKSLKPLKAPGQDGILINIDDLLRVDFGRHCAVQGYADDICATISADTPQKLIHMANGVFMRFCEWAGNNKLKFDENKTEALLFTRKYKVPDITLMFMNTRVEIKEKVRYFGVILDRKLSCSEHVIKRVNAAKQYSLRLMSAAKTTWGLKPLALRNLYKGVIESTILYAAPVWVVAVKKKFIQNALRSVQRMSMIAILKCSRSAKTDTVTAVAGCLPLDQRAIEVSLSRYFKKGRPNYWPSQENWHSGICFRLAVPHIILTPGSDKSRPIPVMIKLESLTPYKSVLQGAI</sequence>
<dbReference type="AlphaFoldDB" id="A0AA88KYR8"/>
<evidence type="ECO:0008006" key="3">
    <source>
        <dbReference type="Google" id="ProtNLM"/>
    </source>
</evidence>
<protein>
    <recommendedName>
        <fullName evidence="3">Reverse transcriptase domain-containing protein</fullName>
    </recommendedName>
</protein>
<dbReference type="Proteomes" id="UP001187531">
    <property type="component" value="Unassembled WGS sequence"/>
</dbReference>
<evidence type="ECO:0000313" key="2">
    <source>
        <dbReference type="Proteomes" id="UP001187531"/>
    </source>
</evidence>
<gene>
    <name evidence="1" type="ORF">QYM36_013408</name>
</gene>
<comment type="caution">
    <text evidence="1">The sequence shown here is derived from an EMBL/GenBank/DDBJ whole genome shotgun (WGS) entry which is preliminary data.</text>
</comment>
<organism evidence="1 2">
    <name type="scientific">Artemia franciscana</name>
    <name type="common">Brine shrimp</name>
    <name type="synonym">Artemia sanfranciscana</name>
    <dbReference type="NCBI Taxonomy" id="6661"/>
    <lineage>
        <taxon>Eukaryota</taxon>
        <taxon>Metazoa</taxon>
        <taxon>Ecdysozoa</taxon>
        <taxon>Arthropoda</taxon>
        <taxon>Crustacea</taxon>
        <taxon>Branchiopoda</taxon>
        <taxon>Anostraca</taxon>
        <taxon>Artemiidae</taxon>
        <taxon>Artemia</taxon>
    </lineage>
</organism>
<reference evidence="1" key="1">
    <citation type="submission" date="2023-07" db="EMBL/GenBank/DDBJ databases">
        <title>Chromosome-level genome assembly of Artemia franciscana.</title>
        <authorList>
            <person name="Jo E."/>
        </authorList>
    </citation>
    <scope>NUCLEOTIDE SEQUENCE</scope>
    <source>
        <tissue evidence="1">Whole body</tissue>
    </source>
</reference>
<evidence type="ECO:0000313" key="1">
    <source>
        <dbReference type="EMBL" id="KAK2709722.1"/>
    </source>
</evidence>
<proteinExistence type="predicted"/>
<accession>A0AA88KYR8</accession>
<name>A0AA88KYR8_ARTSF</name>
<dbReference type="EMBL" id="JAVRJZ010000017">
    <property type="protein sequence ID" value="KAK2709722.1"/>
    <property type="molecule type" value="Genomic_DNA"/>
</dbReference>